<protein>
    <submittedName>
        <fullName evidence="2">Uncharacterized protein</fullName>
    </submittedName>
</protein>
<name>A0AAR5Q0M1_DENPD</name>
<feature type="compositionally biased region" description="Basic residues" evidence="1">
    <location>
        <begin position="86"/>
        <end position="95"/>
    </location>
</feature>
<evidence type="ECO:0000313" key="3">
    <source>
        <dbReference type="Proteomes" id="UP000019118"/>
    </source>
</evidence>
<accession>A0AAR5Q0M1</accession>
<feature type="region of interest" description="Disordered" evidence="1">
    <location>
        <begin position="150"/>
        <end position="176"/>
    </location>
</feature>
<sequence length="488" mass="56469">MNTRKAYKNKRRLVKSNSKAGKLGQDIRITESKSNIGSKRVTLLPGFLINGFTSDTARKGESRPNKQNKGKVLPDNLQEIFERKNILRRSQRLSKRRESDSLQSPYHHQSGSEPSRSNSSSNVHSSSVRYKPILKKNPKSIFKEISDKLSEAQNAQPEEHHQSRKVYRTHRRVDASDRNVSDQYDENAETDNVRTLFGDKNCNFHTPRCSHLKLNVNSTFCTNFINKIRVTFKKNVVNESKEIVKTEINNVNLVLSGKPKMHEKTLADSDDNDLEDKNMQNTLPVPPRNWVYHTPNNRTINATQPLNCQIKPVVILANSNRFDLYEIKPQCKMVHNHSERETAESPLGRAHFRSEVTINPSKFGFKQNKNHKLEFENGQENYATGMETYKQQCDCSRPSCNRYKPEIDRNYADNYIQFCPTSNTLMDANDFQTESCVKIGQSQHIRVNETDICDEDDFREIPRFVSNYEENSKNMFNFNNRGNMFDFG</sequence>
<evidence type="ECO:0000256" key="1">
    <source>
        <dbReference type="SAM" id="MobiDB-lite"/>
    </source>
</evidence>
<keyword evidence="3" id="KW-1185">Reference proteome</keyword>
<dbReference type="Proteomes" id="UP000019118">
    <property type="component" value="Unassembled WGS sequence"/>
</dbReference>
<proteinExistence type="predicted"/>
<feature type="compositionally biased region" description="Low complexity" evidence="1">
    <location>
        <begin position="111"/>
        <end position="127"/>
    </location>
</feature>
<dbReference type="AlphaFoldDB" id="A0AAR5Q0M1"/>
<feature type="compositionally biased region" description="Basic residues" evidence="1">
    <location>
        <begin position="1"/>
        <end position="14"/>
    </location>
</feature>
<reference evidence="2" key="2">
    <citation type="submission" date="2024-08" db="UniProtKB">
        <authorList>
            <consortium name="EnsemblMetazoa"/>
        </authorList>
    </citation>
    <scope>IDENTIFICATION</scope>
</reference>
<reference evidence="3" key="1">
    <citation type="journal article" date="2013" name="Genome Biol.">
        <title>Draft genome of the mountain pine beetle, Dendroctonus ponderosae Hopkins, a major forest pest.</title>
        <authorList>
            <person name="Keeling C.I."/>
            <person name="Yuen M.M."/>
            <person name="Liao N.Y."/>
            <person name="Docking T.R."/>
            <person name="Chan S.K."/>
            <person name="Taylor G.A."/>
            <person name="Palmquist D.L."/>
            <person name="Jackman S.D."/>
            <person name="Nguyen A."/>
            <person name="Li M."/>
            <person name="Henderson H."/>
            <person name="Janes J.K."/>
            <person name="Zhao Y."/>
            <person name="Pandoh P."/>
            <person name="Moore R."/>
            <person name="Sperling F.A."/>
            <person name="Huber D.P."/>
            <person name="Birol I."/>
            <person name="Jones S.J."/>
            <person name="Bohlmann J."/>
        </authorList>
    </citation>
    <scope>NUCLEOTIDE SEQUENCE</scope>
</reference>
<dbReference type="KEGG" id="dpa:109542123"/>
<organism evidence="2 3">
    <name type="scientific">Dendroctonus ponderosae</name>
    <name type="common">Mountain pine beetle</name>
    <dbReference type="NCBI Taxonomy" id="77166"/>
    <lineage>
        <taxon>Eukaryota</taxon>
        <taxon>Metazoa</taxon>
        <taxon>Ecdysozoa</taxon>
        <taxon>Arthropoda</taxon>
        <taxon>Hexapoda</taxon>
        <taxon>Insecta</taxon>
        <taxon>Pterygota</taxon>
        <taxon>Neoptera</taxon>
        <taxon>Endopterygota</taxon>
        <taxon>Coleoptera</taxon>
        <taxon>Polyphaga</taxon>
        <taxon>Cucujiformia</taxon>
        <taxon>Curculionidae</taxon>
        <taxon>Scolytinae</taxon>
        <taxon>Dendroctonus</taxon>
    </lineage>
</organism>
<feature type="region of interest" description="Disordered" evidence="1">
    <location>
        <begin position="53"/>
        <end position="132"/>
    </location>
</feature>
<feature type="region of interest" description="Disordered" evidence="1">
    <location>
        <begin position="1"/>
        <end position="23"/>
    </location>
</feature>
<dbReference type="EnsemblMetazoa" id="XM_019911192.1">
    <property type="protein sequence ID" value="XP_019766751.1"/>
    <property type="gene ID" value="LOC109542123"/>
</dbReference>
<feature type="compositionally biased region" description="Basic residues" evidence="1">
    <location>
        <begin position="162"/>
        <end position="171"/>
    </location>
</feature>
<dbReference type="GeneID" id="109542123"/>
<evidence type="ECO:0000313" key="2">
    <source>
        <dbReference type="EnsemblMetazoa" id="XP_019766752.1"/>
    </source>
</evidence>
<dbReference type="EnsemblMetazoa" id="XM_019911193.1">
    <property type="protein sequence ID" value="XP_019766752.1"/>
    <property type="gene ID" value="LOC109542123"/>
</dbReference>